<evidence type="ECO:0000313" key="8">
    <source>
        <dbReference type="Proteomes" id="UP000241986"/>
    </source>
</evidence>
<dbReference type="GO" id="GO:0005615">
    <property type="term" value="C:extracellular space"/>
    <property type="evidence" value="ECO:0007669"/>
    <property type="project" value="TreeGrafter"/>
</dbReference>
<evidence type="ECO:0000256" key="1">
    <source>
        <dbReference type="ARBA" id="ARBA00022723"/>
    </source>
</evidence>
<evidence type="ECO:0000256" key="5">
    <source>
        <dbReference type="SAM" id="SignalP"/>
    </source>
</evidence>
<accession>A0A2T4MWL8</accession>
<dbReference type="GO" id="GO:0070492">
    <property type="term" value="F:oligosaccharide binding"/>
    <property type="evidence" value="ECO:0007669"/>
    <property type="project" value="TreeGrafter"/>
</dbReference>
<keyword evidence="2" id="KW-0430">Lectin</keyword>
<dbReference type="InterPro" id="IPR014716">
    <property type="entry name" value="Fibrinogen_a/b/g_C_1"/>
</dbReference>
<feature type="signal peptide" evidence="5">
    <location>
        <begin position="1"/>
        <end position="23"/>
    </location>
</feature>
<feature type="domain" description="Fibrinogen C-terminal" evidence="6">
    <location>
        <begin position="49"/>
        <end position="99"/>
    </location>
</feature>
<dbReference type="Proteomes" id="UP000241986">
    <property type="component" value="Unassembled WGS sequence"/>
</dbReference>
<dbReference type="Gene3D" id="3.90.215.10">
    <property type="entry name" value="Gamma Fibrinogen, chain A, domain 1"/>
    <property type="match status" value="1"/>
</dbReference>
<keyword evidence="5" id="KW-0732">Signal</keyword>
<dbReference type="Pfam" id="PF00147">
    <property type="entry name" value="Fibrinogen_C"/>
    <property type="match status" value="1"/>
</dbReference>
<proteinExistence type="predicted"/>
<reference evidence="7 8" key="1">
    <citation type="submission" date="2018-03" db="EMBL/GenBank/DDBJ databases">
        <title>Aeromonas veronii whole genome sequencing and analysis.</title>
        <authorList>
            <person name="Xie H."/>
            <person name="Liu T."/>
            <person name="Wang K."/>
        </authorList>
    </citation>
    <scope>NUCLEOTIDE SEQUENCE [LARGE SCALE GENOMIC DNA]</scope>
    <source>
        <strain evidence="7 8">XH.VA.1</strain>
    </source>
</reference>
<dbReference type="PANTHER" id="PTHR16146:SF46">
    <property type="entry name" value="INTELECTIN-1A-RELATED"/>
    <property type="match status" value="1"/>
</dbReference>
<feature type="chain" id="PRO_5015530949" description="Fibrinogen C-terminal domain-containing protein" evidence="5">
    <location>
        <begin position="24"/>
        <end position="228"/>
    </location>
</feature>
<dbReference type="InterPro" id="IPR036056">
    <property type="entry name" value="Fibrinogen-like_C"/>
</dbReference>
<dbReference type="EMBL" id="PZKL01000045">
    <property type="protein sequence ID" value="PTH78886.1"/>
    <property type="molecule type" value="Genomic_DNA"/>
</dbReference>
<dbReference type="InterPro" id="IPR002181">
    <property type="entry name" value="Fibrinogen_a/b/g_C_dom"/>
</dbReference>
<dbReference type="GO" id="GO:0046872">
    <property type="term" value="F:metal ion binding"/>
    <property type="evidence" value="ECO:0007669"/>
    <property type="project" value="UniProtKB-KW"/>
</dbReference>
<organism evidence="7 8">
    <name type="scientific">Aeromonas veronii</name>
    <dbReference type="NCBI Taxonomy" id="654"/>
    <lineage>
        <taxon>Bacteria</taxon>
        <taxon>Pseudomonadati</taxon>
        <taxon>Pseudomonadota</taxon>
        <taxon>Gammaproteobacteria</taxon>
        <taxon>Aeromonadales</taxon>
        <taxon>Aeromonadaceae</taxon>
        <taxon>Aeromonas</taxon>
    </lineage>
</organism>
<dbReference type="PANTHER" id="PTHR16146">
    <property type="entry name" value="INTELECTIN"/>
    <property type="match status" value="1"/>
</dbReference>
<name>A0A2T4MWL8_AERVE</name>
<sequence>MAKMKKIIVGLVLSALYISGAKAEPQYIIKVKVDGIIEAQSGQVSGSTCLEIKKKAPNSKSGKYQLTINGKNIGTYCDMELEGGGWTMVQARTGSATKYIDSVDIGGLYMNINANSGESIGLPDAEWQALVARSAHLMSYYNSSAYAYLKFSEIQKSKCKKLSPTLKTNLLWHDEDVGCAFTGSDYAFMGAEKAPYLASTYHYSQGVKYDVEKNTYANIVANGMFFVR</sequence>
<dbReference type="AlphaFoldDB" id="A0A2T4MWL8"/>
<evidence type="ECO:0000256" key="4">
    <source>
        <dbReference type="ARBA" id="ARBA00023157"/>
    </source>
</evidence>
<evidence type="ECO:0000313" key="7">
    <source>
        <dbReference type="EMBL" id="PTH78886.1"/>
    </source>
</evidence>
<evidence type="ECO:0000256" key="3">
    <source>
        <dbReference type="ARBA" id="ARBA00022837"/>
    </source>
</evidence>
<keyword evidence="3" id="KW-0106">Calcium</keyword>
<evidence type="ECO:0000256" key="2">
    <source>
        <dbReference type="ARBA" id="ARBA00022734"/>
    </source>
</evidence>
<evidence type="ECO:0000259" key="6">
    <source>
        <dbReference type="Pfam" id="PF00147"/>
    </source>
</evidence>
<dbReference type="SUPFAM" id="SSF56496">
    <property type="entry name" value="Fibrinogen C-terminal domain-like"/>
    <property type="match status" value="1"/>
</dbReference>
<gene>
    <name evidence="7" type="ORF">DAA48_20810</name>
</gene>
<dbReference type="NCBIfam" id="NF040941">
    <property type="entry name" value="GGGWT_bact"/>
    <property type="match status" value="1"/>
</dbReference>
<comment type="caution">
    <text evidence="7">The sequence shown here is derived from an EMBL/GenBank/DDBJ whole genome shotgun (WGS) entry which is preliminary data.</text>
</comment>
<protein>
    <recommendedName>
        <fullName evidence="6">Fibrinogen C-terminal domain-containing protein</fullName>
    </recommendedName>
</protein>
<keyword evidence="1" id="KW-0479">Metal-binding</keyword>
<keyword evidence="4" id="KW-1015">Disulfide bond</keyword>